<reference evidence="2" key="2">
    <citation type="submission" date="2020-11" db="EMBL/GenBank/DDBJ databases">
        <authorList>
            <person name="McCartney M.A."/>
            <person name="Auch B."/>
            <person name="Kono T."/>
            <person name="Mallez S."/>
            <person name="Becker A."/>
            <person name="Gohl D.M."/>
            <person name="Silverstein K.A.T."/>
            <person name="Koren S."/>
            <person name="Bechman K.B."/>
            <person name="Herman A."/>
            <person name="Abrahante J.E."/>
            <person name="Garbe J."/>
        </authorList>
    </citation>
    <scope>NUCLEOTIDE SEQUENCE</scope>
    <source>
        <strain evidence="2">Duluth1</strain>
        <tissue evidence="2">Whole animal</tissue>
    </source>
</reference>
<name>A0A9D4E905_DREPO</name>
<keyword evidence="1" id="KW-1133">Transmembrane helix</keyword>
<dbReference type="Gene3D" id="1.20.1070.10">
    <property type="entry name" value="Rhodopsin 7-helix transmembrane proteins"/>
    <property type="match status" value="1"/>
</dbReference>
<comment type="caution">
    <text evidence="2">The sequence shown here is derived from an EMBL/GenBank/DDBJ whole genome shotgun (WGS) entry which is preliminary data.</text>
</comment>
<dbReference type="AlphaFoldDB" id="A0A9D4E905"/>
<gene>
    <name evidence="2" type="ORF">DPMN_176137</name>
</gene>
<evidence type="ECO:0000256" key="1">
    <source>
        <dbReference type="SAM" id="Phobius"/>
    </source>
</evidence>
<dbReference type="Proteomes" id="UP000828390">
    <property type="component" value="Unassembled WGS sequence"/>
</dbReference>
<evidence type="ECO:0000313" key="2">
    <source>
        <dbReference type="EMBL" id="KAH3774745.1"/>
    </source>
</evidence>
<feature type="transmembrane region" description="Helical" evidence="1">
    <location>
        <begin position="20"/>
        <end position="39"/>
    </location>
</feature>
<organism evidence="2 3">
    <name type="scientific">Dreissena polymorpha</name>
    <name type="common">Zebra mussel</name>
    <name type="synonym">Mytilus polymorpha</name>
    <dbReference type="NCBI Taxonomy" id="45954"/>
    <lineage>
        <taxon>Eukaryota</taxon>
        <taxon>Metazoa</taxon>
        <taxon>Spiralia</taxon>
        <taxon>Lophotrochozoa</taxon>
        <taxon>Mollusca</taxon>
        <taxon>Bivalvia</taxon>
        <taxon>Autobranchia</taxon>
        <taxon>Heteroconchia</taxon>
        <taxon>Euheterodonta</taxon>
        <taxon>Imparidentia</taxon>
        <taxon>Neoheterodontei</taxon>
        <taxon>Myida</taxon>
        <taxon>Dreissenoidea</taxon>
        <taxon>Dreissenidae</taxon>
        <taxon>Dreissena</taxon>
    </lineage>
</organism>
<dbReference type="EMBL" id="JAIWYP010000009">
    <property type="protein sequence ID" value="KAH3774745.1"/>
    <property type="molecule type" value="Genomic_DNA"/>
</dbReference>
<sequence length="53" mass="6201">MPGLTWVFGFLTVDDIRIAFHYLFAIVNAFQGLCVCFFFSTQGRNWYRSVITM</sequence>
<evidence type="ECO:0000313" key="3">
    <source>
        <dbReference type="Proteomes" id="UP000828390"/>
    </source>
</evidence>
<keyword evidence="1" id="KW-0812">Transmembrane</keyword>
<accession>A0A9D4E905</accession>
<keyword evidence="1" id="KW-0472">Membrane</keyword>
<reference evidence="2" key="1">
    <citation type="journal article" date="2019" name="bioRxiv">
        <title>The Genome of the Zebra Mussel, Dreissena polymorpha: A Resource for Invasive Species Research.</title>
        <authorList>
            <person name="McCartney M.A."/>
            <person name="Auch B."/>
            <person name="Kono T."/>
            <person name="Mallez S."/>
            <person name="Zhang Y."/>
            <person name="Obille A."/>
            <person name="Becker A."/>
            <person name="Abrahante J.E."/>
            <person name="Garbe J."/>
            <person name="Badalamenti J.P."/>
            <person name="Herman A."/>
            <person name="Mangelson H."/>
            <person name="Liachko I."/>
            <person name="Sullivan S."/>
            <person name="Sone E.D."/>
            <person name="Koren S."/>
            <person name="Silverstein K.A.T."/>
            <person name="Beckman K.B."/>
            <person name="Gohl D.M."/>
        </authorList>
    </citation>
    <scope>NUCLEOTIDE SEQUENCE</scope>
    <source>
        <strain evidence="2">Duluth1</strain>
        <tissue evidence="2">Whole animal</tissue>
    </source>
</reference>
<keyword evidence="3" id="KW-1185">Reference proteome</keyword>
<proteinExistence type="predicted"/>
<protein>
    <submittedName>
        <fullName evidence="2">Uncharacterized protein</fullName>
    </submittedName>
</protein>